<gene>
    <name evidence="4" type="ORF">NEQG_02344</name>
</gene>
<accession>I3EE16</accession>
<dbReference type="Pfam" id="PF01725">
    <property type="entry name" value="Ham1p_like"/>
    <property type="match status" value="1"/>
</dbReference>
<keyword evidence="2" id="KW-0378">Hydrolase</keyword>
<evidence type="ECO:0000256" key="1">
    <source>
        <dbReference type="ARBA" id="ARBA00008023"/>
    </source>
</evidence>
<organism evidence="4 5">
    <name type="scientific">Nematocida parisii (strain ERTm3)</name>
    <name type="common">Nematode killer fungus</name>
    <dbReference type="NCBI Taxonomy" id="935791"/>
    <lineage>
        <taxon>Eukaryota</taxon>
        <taxon>Fungi</taxon>
        <taxon>Fungi incertae sedis</taxon>
        <taxon>Microsporidia</taxon>
        <taxon>Nematocida</taxon>
    </lineage>
</organism>
<keyword evidence="5" id="KW-1185">Reference proteome</keyword>
<evidence type="ECO:0000256" key="2">
    <source>
        <dbReference type="ARBA" id="ARBA00022801"/>
    </source>
</evidence>
<reference evidence="4" key="1">
    <citation type="submission" date="2011-01" db="EMBL/GenBank/DDBJ databases">
        <title>The Genome Sequence of Nematocida parisii strain ERTm3.</title>
        <authorList>
            <consortium name="The Broad Institute Genome Sequencing Platform"/>
            <consortium name="The Broad Institute Genome Sequencing Center for Infectious Disease"/>
            <person name="Cuomo C."/>
            <person name="Troemel E."/>
            <person name="Young S.K."/>
            <person name="Zeng Q."/>
            <person name="Gargeya S."/>
            <person name="Fitzgerald M."/>
            <person name="Haas B."/>
            <person name="Abouelleil A."/>
            <person name="Alvarado L."/>
            <person name="Arachchi H.M."/>
            <person name="Berlin A."/>
            <person name="Chapman S.B."/>
            <person name="Gearin G."/>
            <person name="Goldberg J."/>
            <person name="Griggs A."/>
            <person name="Gujja S."/>
            <person name="Hansen M."/>
            <person name="Heiman D."/>
            <person name="Howarth C."/>
            <person name="Larimer J."/>
            <person name="Lui A."/>
            <person name="MacDonald P.J.P."/>
            <person name="McCowen C."/>
            <person name="Montmayeur A."/>
            <person name="Murphy C."/>
            <person name="Neiman D."/>
            <person name="Pearson M."/>
            <person name="Priest M."/>
            <person name="Roberts A."/>
            <person name="Saif S."/>
            <person name="Shea T."/>
            <person name="Sisk P."/>
            <person name="Stolte C."/>
            <person name="Sykes S."/>
            <person name="Wortman J."/>
            <person name="Nusbaum C."/>
            <person name="Birren B."/>
        </authorList>
    </citation>
    <scope>NUCLEOTIDE SEQUENCE</scope>
    <source>
        <strain evidence="4">ERTm3</strain>
    </source>
</reference>
<evidence type="ECO:0000256" key="3">
    <source>
        <dbReference type="SAM" id="Phobius"/>
    </source>
</evidence>
<dbReference type="Proteomes" id="UP000002872">
    <property type="component" value="Unassembled WGS sequence"/>
</dbReference>
<dbReference type="PANTHER" id="PTHR11067:SF9">
    <property type="entry name" value="INOSINE TRIPHOSPHATE PYROPHOSPHATASE"/>
    <property type="match status" value="1"/>
</dbReference>
<name>I3EE16_NEMP3</name>
<sequence>MNVVLIVPLFIKNILFSIHMITIVTGSARKRQEINEYIDNRIQYQFIEQDLDEIQGTSTEIIQNKLKTAHKLVKGPVVVEDYSLYIDKLCGFPGPYVKSVLRNGELSKIVNNLAPLGELKCTAECLYGYIDKSDECHIFSTRVNGILIPATPVTDGLFGVDYILIQENTSVPFFYLTKEEKSKNSIRRKTINQLIEHLEKEKR</sequence>
<evidence type="ECO:0008006" key="6">
    <source>
        <dbReference type="Google" id="ProtNLM"/>
    </source>
</evidence>
<keyword evidence="3" id="KW-1133">Transmembrane helix</keyword>
<dbReference type="HOGENOM" id="CLU_082080_1_0_1"/>
<dbReference type="SUPFAM" id="SSF52972">
    <property type="entry name" value="ITPase-like"/>
    <property type="match status" value="1"/>
</dbReference>
<dbReference type="OrthoDB" id="6288734at2759"/>
<evidence type="ECO:0000313" key="5">
    <source>
        <dbReference type="Proteomes" id="UP000002872"/>
    </source>
</evidence>
<dbReference type="OMA" id="NENDGAT"/>
<dbReference type="InterPro" id="IPR002637">
    <property type="entry name" value="RdgB/HAM1"/>
</dbReference>
<dbReference type="FunCoup" id="I3EE16">
    <property type="interactions" value="195"/>
</dbReference>
<dbReference type="Gene3D" id="3.90.950.10">
    <property type="match status" value="1"/>
</dbReference>
<dbReference type="EMBL" id="GL870882">
    <property type="protein sequence ID" value="EIJ87463.1"/>
    <property type="molecule type" value="Genomic_DNA"/>
</dbReference>
<feature type="transmembrane region" description="Helical" evidence="3">
    <location>
        <begin position="6"/>
        <end position="24"/>
    </location>
</feature>
<dbReference type="PANTHER" id="PTHR11067">
    <property type="entry name" value="INOSINE TRIPHOSPHATE PYROPHOSPHATASE/HAM1 PROTEIN"/>
    <property type="match status" value="1"/>
</dbReference>
<dbReference type="AlphaFoldDB" id="I3EE16"/>
<proteinExistence type="inferred from homology"/>
<protein>
    <recommendedName>
        <fullName evidence="6">Ham1 family protein</fullName>
    </recommendedName>
</protein>
<dbReference type="GO" id="GO:0005737">
    <property type="term" value="C:cytoplasm"/>
    <property type="evidence" value="ECO:0007669"/>
    <property type="project" value="TreeGrafter"/>
</dbReference>
<dbReference type="InParanoid" id="I3EE16"/>
<dbReference type="VEuPathDB" id="MicrosporidiaDB:NEQG_02344"/>
<keyword evidence="3" id="KW-0472">Membrane</keyword>
<comment type="similarity">
    <text evidence="1">Belongs to the HAM1 NTPase family.</text>
</comment>
<evidence type="ECO:0000313" key="4">
    <source>
        <dbReference type="EMBL" id="EIJ87463.1"/>
    </source>
</evidence>
<dbReference type="InterPro" id="IPR029001">
    <property type="entry name" value="ITPase-like_fam"/>
</dbReference>
<dbReference type="GO" id="GO:0009143">
    <property type="term" value="P:nucleoside triphosphate catabolic process"/>
    <property type="evidence" value="ECO:0007669"/>
    <property type="project" value="InterPro"/>
</dbReference>
<keyword evidence="3" id="KW-0812">Transmembrane</keyword>
<dbReference type="GO" id="GO:0047429">
    <property type="term" value="F:nucleoside triphosphate diphosphatase activity"/>
    <property type="evidence" value="ECO:0007669"/>
    <property type="project" value="InterPro"/>
</dbReference>
<dbReference type="STRING" id="935791.I3EE16"/>